<sequence length="78" mass="9087">MKSQIINNCLNALKSDEMKKELKEIITPLINFIIKEFSIYLILLIFFIFSSFALHLGILIILLKNNKNTKKFISNDNI</sequence>
<dbReference type="EMBL" id="OP765584">
    <property type="protein sequence ID" value="UZT29258.1"/>
    <property type="molecule type" value="Genomic_DNA"/>
</dbReference>
<feature type="transmembrane region" description="Helical" evidence="1">
    <location>
        <begin position="37"/>
        <end position="63"/>
    </location>
</feature>
<protein>
    <submittedName>
        <fullName evidence="2">Uncharacterized protein</fullName>
    </submittedName>
</protein>
<keyword evidence="1" id="KW-0812">Transmembrane</keyword>
<organism evidence="2">
    <name type="scientific">Nucleocytoviricota sp</name>
    <dbReference type="NCBI Taxonomy" id="2809609"/>
    <lineage>
        <taxon>Viruses</taxon>
        <taxon>Varidnaviria</taxon>
        <taxon>Bamfordvirae</taxon>
        <taxon>Nucleocytoviricota</taxon>
    </lineage>
</organism>
<keyword evidence="1" id="KW-1133">Transmembrane helix</keyword>
<proteinExistence type="predicted"/>
<evidence type="ECO:0000313" key="3">
    <source>
        <dbReference type="EMBL" id="UZT29258.1"/>
    </source>
</evidence>
<evidence type="ECO:0000313" key="2">
    <source>
        <dbReference type="EMBL" id="UZT28906.1"/>
    </source>
</evidence>
<accession>A0A9E8K152</accession>
<name>A0A9E8K152_9VIRU</name>
<evidence type="ECO:0000256" key="1">
    <source>
        <dbReference type="SAM" id="Phobius"/>
    </source>
</evidence>
<keyword evidence="1" id="KW-0472">Membrane</keyword>
<dbReference type="EMBL" id="OP765507">
    <property type="protein sequence ID" value="UZT28906.1"/>
    <property type="molecule type" value="Genomic_DNA"/>
</dbReference>
<reference evidence="2" key="1">
    <citation type="submission" date="2022-10" db="EMBL/GenBank/DDBJ databases">
        <title>Genomics discovery of giant fungal viruses from subsurface oceanic crustal fluids.</title>
        <authorList>
            <person name="Bhattacharjee A.S."/>
            <person name="Schulz F."/>
            <person name="Woyke T."/>
            <person name="Orcutt B.N."/>
            <person name="Matinez Martinez J."/>
        </authorList>
    </citation>
    <scope>NUCLEOTIDE SEQUENCE</scope>
    <source>
        <strain evidence="2">VSAG1.JdFR</strain>
        <strain evidence="3">VSAG8.JdFR</strain>
    </source>
</reference>